<dbReference type="EMBL" id="CP121694">
    <property type="protein sequence ID" value="WRO21977.1"/>
    <property type="molecule type" value="Genomic_DNA"/>
</dbReference>
<dbReference type="PANTHER" id="PTHR47870:SF4">
    <property type="entry name" value="CYTOCHROME C-TYPE BIOGENESIS PROTEIN CYCH"/>
    <property type="match status" value="1"/>
</dbReference>
<dbReference type="GO" id="GO:0005886">
    <property type="term" value="C:plasma membrane"/>
    <property type="evidence" value="ECO:0007669"/>
    <property type="project" value="TreeGrafter"/>
</dbReference>
<comment type="function">
    <text evidence="6">Possible subunit of a heme lyase.</text>
</comment>
<name>A0AAU0UNN1_9FIRM</name>
<keyword evidence="2 6" id="KW-0349">Heme</keyword>
<evidence type="ECO:0000256" key="5">
    <source>
        <dbReference type="ARBA" id="ARBA00023004"/>
    </source>
</evidence>
<reference evidence="9 10" key="1">
    <citation type="submission" date="2023-04" db="EMBL/GenBank/DDBJ databases">
        <authorList>
            <person name="Hsu D."/>
        </authorList>
    </citation>
    <scope>NUCLEOTIDE SEQUENCE [LARGE SCALE GENOMIC DNA]</scope>
    <source>
        <strain evidence="9 10">MK1</strain>
    </source>
</reference>
<feature type="domain" description="CcmH/CycL/Ccl2/NrfF N-terminal" evidence="8">
    <location>
        <begin position="28"/>
        <end position="133"/>
    </location>
</feature>
<keyword evidence="6" id="KW-0812">Transmembrane</keyword>
<feature type="compositionally biased region" description="Polar residues" evidence="7">
    <location>
        <begin position="126"/>
        <end position="136"/>
    </location>
</feature>
<dbReference type="CDD" id="cd16378">
    <property type="entry name" value="CcmH_N"/>
    <property type="match status" value="1"/>
</dbReference>
<evidence type="ECO:0000313" key="10">
    <source>
        <dbReference type="Proteomes" id="UP001329915"/>
    </source>
</evidence>
<feature type="transmembrane region" description="Helical" evidence="6">
    <location>
        <begin position="94"/>
        <end position="117"/>
    </location>
</feature>
<organism evidence="9 10">
    <name type="scientific">Metallumcola ferriviriculae</name>
    <dbReference type="NCBI Taxonomy" id="3039180"/>
    <lineage>
        <taxon>Bacteria</taxon>
        <taxon>Bacillati</taxon>
        <taxon>Bacillota</taxon>
        <taxon>Clostridia</taxon>
        <taxon>Neomoorellales</taxon>
        <taxon>Desulfitibacteraceae</taxon>
        <taxon>Metallumcola</taxon>
    </lineage>
</organism>
<evidence type="ECO:0000256" key="3">
    <source>
        <dbReference type="ARBA" id="ARBA00022723"/>
    </source>
</evidence>
<feature type="chain" id="PRO_5043105146" description="Cytochrome c-type biogenesis protein" evidence="6">
    <location>
        <begin position="25"/>
        <end position="152"/>
    </location>
</feature>
<keyword evidence="6" id="KW-0472">Membrane</keyword>
<keyword evidence="5 6" id="KW-0408">Iron</keyword>
<dbReference type="Gene3D" id="1.10.8.640">
    <property type="entry name" value="Cytochrome C biogenesis protein"/>
    <property type="match status" value="1"/>
</dbReference>
<evidence type="ECO:0000313" key="9">
    <source>
        <dbReference type="EMBL" id="WRO21977.1"/>
    </source>
</evidence>
<dbReference type="Proteomes" id="UP001329915">
    <property type="component" value="Chromosome"/>
</dbReference>
<feature type="region of interest" description="Disordered" evidence="7">
    <location>
        <begin position="126"/>
        <end position="152"/>
    </location>
</feature>
<dbReference type="Pfam" id="PF03918">
    <property type="entry name" value="CcmH"/>
    <property type="match status" value="1"/>
</dbReference>
<dbReference type="RefSeq" id="WP_366924798.1">
    <property type="nucleotide sequence ID" value="NZ_CP121694.1"/>
</dbReference>
<accession>A0AAU0UNN1</accession>
<keyword evidence="4 6" id="KW-0732">Signal</keyword>
<evidence type="ECO:0000259" key="8">
    <source>
        <dbReference type="Pfam" id="PF03918"/>
    </source>
</evidence>
<proteinExistence type="inferred from homology"/>
<sequence length="152" mass="16628">MNKFTTLMLILMMSLGLLVPVAFAAEIDAQAMISCFMAPDFCGKTLSACEGGISENMRQEVAAMVDSGKTKDEIIQHYVGIYGMQILSAPPKEGFYLTAWFMPVIGLAAGVAIMFGYMQRTKIKGSKQSNANSQADNGAYDEEVEEELKKYI</sequence>
<protein>
    <recommendedName>
        <fullName evidence="6">Cytochrome c-type biogenesis protein</fullName>
    </recommendedName>
</protein>
<evidence type="ECO:0000256" key="7">
    <source>
        <dbReference type="SAM" id="MobiDB-lite"/>
    </source>
</evidence>
<dbReference type="GO" id="GO:0046872">
    <property type="term" value="F:metal ion binding"/>
    <property type="evidence" value="ECO:0007669"/>
    <property type="project" value="UniProtKB-KW"/>
</dbReference>
<evidence type="ECO:0000256" key="1">
    <source>
        <dbReference type="ARBA" id="ARBA00010342"/>
    </source>
</evidence>
<dbReference type="InterPro" id="IPR051263">
    <property type="entry name" value="C-type_cytochrome_biogenesis"/>
</dbReference>
<feature type="signal peptide" evidence="6">
    <location>
        <begin position="1"/>
        <end position="24"/>
    </location>
</feature>
<evidence type="ECO:0000256" key="4">
    <source>
        <dbReference type="ARBA" id="ARBA00022729"/>
    </source>
</evidence>
<dbReference type="KEGG" id="dbc:MFMK1_001798"/>
<dbReference type="PANTHER" id="PTHR47870">
    <property type="entry name" value="CYTOCHROME C-TYPE BIOGENESIS PROTEIN CCMH"/>
    <property type="match status" value="1"/>
</dbReference>
<gene>
    <name evidence="9" type="ORF">MFMK1_001798</name>
</gene>
<evidence type="ECO:0000256" key="2">
    <source>
        <dbReference type="ARBA" id="ARBA00022617"/>
    </source>
</evidence>
<dbReference type="InterPro" id="IPR005616">
    <property type="entry name" value="CcmH/CycL/Ccl2/NrfF_N"/>
</dbReference>
<evidence type="ECO:0000256" key="6">
    <source>
        <dbReference type="RuleBase" id="RU364112"/>
    </source>
</evidence>
<keyword evidence="3 6" id="KW-0479">Metal-binding</keyword>
<comment type="similarity">
    <text evidence="1 6">Belongs to the CcmH/CycL/Ccl2/NrfF family.</text>
</comment>
<keyword evidence="10" id="KW-1185">Reference proteome</keyword>
<keyword evidence="6" id="KW-1133">Transmembrane helix</keyword>
<dbReference type="InterPro" id="IPR038297">
    <property type="entry name" value="CcmH/CycL/NrfF/Ccl2_sf"/>
</dbReference>
<dbReference type="AlphaFoldDB" id="A0AAU0UNN1"/>